<accession>A0A919VW44</accession>
<organism evidence="3 4">
    <name type="scientific">Actinoplanes auranticolor</name>
    <dbReference type="NCBI Taxonomy" id="47988"/>
    <lineage>
        <taxon>Bacteria</taxon>
        <taxon>Bacillati</taxon>
        <taxon>Actinomycetota</taxon>
        <taxon>Actinomycetes</taxon>
        <taxon>Micromonosporales</taxon>
        <taxon>Micromonosporaceae</taxon>
        <taxon>Actinoplanes</taxon>
    </lineage>
</organism>
<dbReference type="Pfam" id="PF14028">
    <property type="entry name" value="Lant_dehydr_C"/>
    <property type="match status" value="1"/>
</dbReference>
<dbReference type="AlphaFoldDB" id="A0A919VW44"/>
<evidence type="ECO:0000313" key="3">
    <source>
        <dbReference type="EMBL" id="GIM77967.1"/>
    </source>
</evidence>
<dbReference type="InterPro" id="IPR006827">
    <property type="entry name" value="Lant_deHydtase_N"/>
</dbReference>
<feature type="domain" description="Thiopeptide-type bacteriocin biosynthesis" evidence="2">
    <location>
        <begin position="244"/>
        <end position="483"/>
    </location>
</feature>
<keyword evidence="4" id="KW-1185">Reference proteome</keyword>
<evidence type="ECO:0008006" key="5">
    <source>
        <dbReference type="Google" id="ProtNLM"/>
    </source>
</evidence>
<evidence type="ECO:0000313" key="4">
    <source>
        <dbReference type="Proteomes" id="UP000681340"/>
    </source>
</evidence>
<evidence type="ECO:0000259" key="1">
    <source>
        <dbReference type="Pfam" id="PF04738"/>
    </source>
</evidence>
<dbReference type="Proteomes" id="UP000681340">
    <property type="component" value="Unassembled WGS sequence"/>
</dbReference>
<dbReference type="Pfam" id="PF04738">
    <property type="entry name" value="Lant_dehydr_N"/>
    <property type="match status" value="1"/>
</dbReference>
<dbReference type="InterPro" id="IPR023809">
    <property type="entry name" value="Thiopep_bacteriocin_synth_dom"/>
</dbReference>
<reference evidence="3" key="1">
    <citation type="submission" date="2021-03" db="EMBL/GenBank/DDBJ databases">
        <title>Whole genome shotgun sequence of Actinoplanes auranticolor NBRC 12245.</title>
        <authorList>
            <person name="Komaki H."/>
            <person name="Tamura T."/>
        </authorList>
    </citation>
    <scope>NUCLEOTIDE SEQUENCE</scope>
    <source>
        <strain evidence="3">NBRC 12245</strain>
    </source>
</reference>
<name>A0A919VW44_9ACTN</name>
<dbReference type="EMBL" id="BOQL01000071">
    <property type="protein sequence ID" value="GIM77967.1"/>
    <property type="molecule type" value="Genomic_DNA"/>
</dbReference>
<evidence type="ECO:0000259" key="2">
    <source>
        <dbReference type="Pfam" id="PF14028"/>
    </source>
</evidence>
<sequence length="499" mass="54276">MHAQNVLNTRQVLPWLVSLAEHRSVTDDAIGIDDLGVAAGRDRLVLVSLSQRRVVEPTVVHAAALHTMPPLGRFLVELPRGMDARLKPFDWGAASGLPFRPALRYGRTVLTAARWRIDPAGLPAAQTNDGEWDTAWELLRARLRLPAWAQIGNGDQRLRLNLDQPMDRALLRAHLDASDGPITLVDAAQPADFGWFSGRAHEIVVPVASTAAPAAAPAALTGRNSWPPPAPAKPLLPGTDGLISVSLAMEPSLMELVLMGALPALLADWDEPPLMWFIRRRRPVPHLRLRLHTDDFGYAAAKIGRWAAALRQQGLAGDLSLDTYHPESGRYGDGPALAAAERLFAADSTAALAQLWAQRERRINRQAFTAASVVDLAAAMLGNRNDGCEWLIARLKQAGRSPIDRDVLRQAVTFEPAALARPVRDAWRERSDAAARYAEALSATGGPITPDSVLASLLHLHHVRTHGPDEAAEQGTYRLARHLALATVRRHARRAGAPE</sequence>
<dbReference type="NCBIfam" id="TIGR03891">
    <property type="entry name" value="thiopep_ocin"/>
    <property type="match status" value="1"/>
</dbReference>
<comment type="caution">
    <text evidence="3">The sequence shown here is derived from an EMBL/GenBank/DDBJ whole genome shotgun (WGS) entry which is preliminary data.</text>
</comment>
<protein>
    <recommendedName>
        <fullName evidence="5">Thiopeptide-type bacteriocin biosynthesis protein</fullName>
    </recommendedName>
</protein>
<proteinExistence type="predicted"/>
<gene>
    <name evidence="3" type="ORF">Aau02nite_78570</name>
</gene>
<feature type="domain" description="Lantibiotic dehydratase N-terminal" evidence="1">
    <location>
        <begin position="3"/>
        <end position="171"/>
    </location>
</feature>